<proteinExistence type="predicted"/>
<accession>A0A516V6D2</accession>
<evidence type="ECO:0000256" key="1">
    <source>
        <dbReference type="ARBA" id="ARBA00022801"/>
    </source>
</evidence>
<sequence length="356" mass="38503">MHRRRRRGFTSHYPRLCEYRRRIRWRPPPPRQKGWRHNMLSSIGKIVVVAAVVLATTAAASSCSGQTMRERWQQRAAERRANGGQGPFAARRMQQQQSMALPSGAQVDRNVAYGSDPEQTLDVYRPANAQNAPVIFMVHGGGWARGDKEAAGVVNNKVGHWLPKGYIVVSVGYRLVPQVTPMGEAQDVAKALAFAQGKARSWGGDPSRFVLMGHSAGAHLVSLLSAAPSIATNAGAGSWLGTVALDSAAYNVVDIMQQSHFSLYDKAFGNDRQLWSDASPTLRLAHAPVPMLLVCSSRRADSCAQARGFADKATSLGGRVSVFPIDLRHGEINAELGASGDLTAQVDGFLQSLNLP</sequence>
<dbReference type="PANTHER" id="PTHR48081">
    <property type="entry name" value="AB HYDROLASE SUPERFAMILY PROTEIN C4A8.06C"/>
    <property type="match status" value="1"/>
</dbReference>
<evidence type="ECO:0000313" key="4">
    <source>
        <dbReference type="Proteomes" id="UP000315891"/>
    </source>
</evidence>
<dbReference type="InterPro" id="IPR049492">
    <property type="entry name" value="BD-FAE-like_dom"/>
</dbReference>
<dbReference type="InterPro" id="IPR029058">
    <property type="entry name" value="AB_hydrolase_fold"/>
</dbReference>
<reference evidence="3 4" key="1">
    <citation type="submission" date="2019-07" db="EMBL/GenBank/DDBJ databases">
        <title>Lysobacter weifangensis sp. nov., isolated from bensulfuron-methyl contaminated farmland soil.</title>
        <authorList>
            <person name="Zhao H."/>
        </authorList>
    </citation>
    <scope>NUCLEOTIDE SEQUENCE [LARGE SCALE GENOMIC DNA]</scope>
    <source>
        <strain evidence="3 4">CC-Bw-6</strain>
    </source>
</reference>
<dbReference type="GO" id="GO:0016787">
    <property type="term" value="F:hydrolase activity"/>
    <property type="evidence" value="ECO:0007669"/>
    <property type="project" value="UniProtKB-KW"/>
</dbReference>
<dbReference type="OrthoDB" id="9771666at2"/>
<protein>
    <submittedName>
        <fullName evidence="3">Alpha/beta hydrolase</fullName>
    </submittedName>
</protein>
<dbReference type="PANTHER" id="PTHR48081:SF33">
    <property type="entry name" value="KYNURENINE FORMAMIDASE"/>
    <property type="match status" value="1"/>
</dbReference>
<feature type="domain" description="BD-FAE-like" evidence="2">
    <location>
        <begin position="121"/>
        <end position="226"/>
    </location>
</feature>
<dbReference type="AlphaFoldDB" id="A0A516V6D2"/>
<evidence type="ECO:0000259" key="2">
    <source>
        <dbReference type="Pfam" id="PF20434"/>
    </source>
</evidence>
<evidence type="ECO:0000313" key="3">
    <source>
        <dbReference type="EMBL" id="QDQ74096.1"/>
    </source>
</evidence>
<dbReference type="Proteomes" id="UP000315891">
    <property type="component" value="Chromosome"/>
</dbReference>
<dbReference type="EMBL" id="CP041742">
    <property type="protein sequence ID" value="QDQ74096.1"/>
    <property type="molecule type" value="Genomic_DNA"/>
</dbReference>
<gene>
    <name evidence="3" type="ORF">FNZ56_09485</name>
</gene>
<name>A0A516V6D2_9GAMM</name>
<keyword evidence="4" id="KW-1185">Reference proteome</keyword>
<organism evidence="3 4">
    <name type="scientific">Pseudoluteimonas lycopersici</name>
    <dbReference type="NCBI Taxonomy" id="1324796"/>
    <lineage>
        <taxon>Bacteria</taxon>
        <taxon>Pseudomonadati</taxon>
        <taxon>Pseudomonadota</taxon>
        <taxon>Gammaproteobacteria</taxon>
        <taxon>Lysobacterales</taxon>
        <taxon>Lysobacteraceae</taxon>
        <taxon>Pseudoluteimonas</taxon>
    </lineage>
</organism>
<dbReference type="Gene3D" id="3.40.50.1820">
    <property type="entry name" value="alpha/beta hydrolase"/>
    <property type="match status" value="1"/>
</dbReference>
<keyword evidence="1 3" id="KW-0378">Hydrolase</keyword>
<dbReference type="SUPFAM" id="SSF53474">
    <property type="entry name" value="alpha/beta-Hydrolases"/>
    <property type="match status" value="1"/>
</dbReference>
<dbReference type="Pfam" id="PF20434">
    <property type="entry name" value="BD-FAE"/>
    <property type="match status" value="1"/>
</dbReference>
<dbReference type="InterPro" id="IPR050300">
    <property type="entry name" value="GDXG_lipolytic_enzyme"/>
</dbReference>